<organism evidence="1 2">
    <name type="scientific">Exocentrus adspersus</name>
    <dbReference type="NCBI Taxonomy" id="1586481"/>
    <lineage>
        <taxon>Eukaryota</taxon>
        <taxon>Metazoa</taxon>
        <taxon>Ecdysozoa</taxon>
        <taxon>Arthropoda</taxon>
        <taxon>Hexapoda</taxon>
        <taxon>Insecta</taxon>
        <taxon>Pterygota</taxon>
        <taxon>Neoptera</taxon>
        <taxon>Endopterygota</taxon>
        <taxon>Coleoptera</taxon>
        <taxon>Polyphaga</taxon>
        <taxon>Cucujiformia</taxon>
        <taxon>Chrysomeloidea</taxon>
        <taxon>Cerambycidae</taxon>
        <taxon>Lamiinae</taxon>
        <taxon>Acanthocinini</taxon>
        <taxon>Exocentrus</taxon>
    </lineage>
</organism>
<name>A0AAV8WGQ7_9CUCU</name>
<accession>A0AAV8WGQ7</accession>
<evidence type="ECO:0000313" key="1">
    <source>
        <dbReference type="EMBL" id="KAJ8925744.1"/>
    </source>
</evidence>
<dbReference type="EMBL" id="JANEYG010000001">
    <property type="protein sequence ID" value="KAJ8925744.1"/>
    <property type="molecule type" value="Genomic_DNA"/>
</dbReference>
<gene>
    <name evidence="1" type="ORF">NQ315_009592</name>
</gene>
<evidence type="ECO:0000313" key="2">
    <source>
        <dbReference type="Proteomes" id="UP001159042"/>
    </source>
</evidence>
<sequence>MGVVAKPNPTPNSSKTSELADWISLIKVKKLNFKSKNRNNLLIEAVLNKALSRAETELRQKQQERRLRWQHLKSRWAIRNDCCDKNSNASVNWDTKICEELSSYCESVLCDIILLWGIDCQAGESPLLVCSNQDVPEFCVTSFEQETIYFLMLDDRTWVI</sequence>
<comment type="caution">
    <text evidence="1">The sequence shown here is derived from an EMBL/GenBank/DDBJ whole genome shotgun (WGS) entry which is preliminary data.</text>
</comment>
<keyword evidence="2" id="KW-1185">Reference proteome</keyword>
<proteinExistence type="predicted"/>
<dbReference type="AlphaFoldDB" id="A0AAV8WGQ7"/>
<reference evidence="1 2" key="1">
    <citation type="journal article" date="2023" name="Insect Mol. Biol.">
        <title>Genome sequencing provides insights into the evolution of gene families encoding plant cell wall-degrading enzymes in longhorned beetles.</title>
        <authorList>
            <person name="Shin N.R."/>
            <person name="Okamura Y."/>
            <person name="Kirsch R."/>
            <person name="Pauchet Y."/>
        </authorList>
    </citation>
    <scope>NUCLEOTIDE SEQUENCE [LARGE SCALE GENOMIC DNA]</scope>
    <source>
        <strain evidence="1">EAD_L_NR</strain>
    </source>
</reference>
<protein>
    <submittedName>
        <fullName evidence="1">Uncharacterized protein</fullName>
    </submittedName>
</protein>
<dbReference type="Proteomes" id="UP001159042">
    <property type="component" value="Unassembled WGS sequence"/>
</dbReference>